<proteinExistence type="predicted"/>
<organism evidence="1 2">
    <name type="scientific">Uruburuella testudinis</name>
    <dbReference type="NCBI Taxonomy" id="1282863"/>
    <lineage>
        <taxon>Bacteria</taxon>
        <taxon>Pseudomonadati</taxon>
        <taxon>Pseudomonadota</taxon>
        <taxon>Betaproteobacteria</taxon>
        <taxon>Neisseriales</taxon>
        <taxon>Neisseriaceae</taxon>
        <taxon>Uruburuella</taxon>
    </lineage>
</organism>
<protein>
    <submittedName>
        <fullName evidence="1">Uncharacterized protein</fullName>
    </submittedName>
</protein>
<dbReference type="Proteomes" id="UP000829817">
    <property type="component" value="Chromosome"/>
</dbReference>
<sequence>MGFIRCLLGIHHFDIVEKQRVFPNETDSRALYSIFVQRCRCCGKIRQTRIGTGRLKA</sequence>
<keyword evidence="2" id="KW-1185">Reference proteome</keyword>
<reference evidence="1 2" key="1">
    <citation type="journal article" date="2022" name="Res Sq">
        <title>Evolution of multicellular longitudinally dividing oral cavity symbionts (Neisseriaceae).</title>
        <authorList>
            <person name="Nyongesa S."/>
            <person name="Weber P."/>
            <person name="Bernet E."/>
            <person name="Pullido F."/>
            <person name="Nieckarz M."/>
            <person name="Delaby M."/>
            <person name="Nieves C."/>
            <person name="Viehboeck T."/>
            <person name="Krause N."/>
            <person name="Rivera-Millot A."/>
            <person name="Nakamura A."/>
            <person name="Vischer N."/>
            <person name="VanNieuwenhze M."/>
            <person name="Brun Y."/>
            <person name="Cava F."/>
            <person name="Bulgheresi S."/>
            <person name="Veyrier F."/>
        </authorList>
    </citation>
    <scope>NUCLEOTIDE SEQUENCE [LARGE SCALE GENOMIC DNA]</scope>
    <source>
        <strain evidence="1 2">CCUG 63373m</strain>
    </source>
</reference>
<dbReference type="RefSeq" id="WP_244786886.1">
    <property type="nucleotide sequence ID" value="NZ_CP091508.1"/>
</dbReference>
<evidence type="ECO:0000313" key="1">
    <source>
        <dbReference type="EMBL" id="UOO82808.1"/>
    </source>
</evidence>
<accession>A0ABY4DVE5</accession>
<gene>
    <name evidence="1" type="ORF">LVJ83_04910</name>
</gene>
<dbReference type="EMBL" id="CP091508">
    <property type="protein sequence ID" value="UOO82808.1"/>
    <property type="molecule type" value="Genomic_DNA"/>
</dbReference>
<name>A0ABY4DVE5_9NEIS</name>
<evidence type="ECO:0000313" key="2">
    <source>
        <dbReference type="Proteomes" id="UP000829817"/>
    </source>
</evidence>